<dbReference type="AlphaFoldDB" id="A0A858RFV6"/>
<gene>
    <name evidence="12" type="primary">creB</name>
    <name evidence="12" type="ORF">HHL09_07525</name>
</gene>
<protein>
    <submittedName>
        <fullName evidence="12">Two-component system response regulator CreB</fullName>
    </submittedName>
</protein>
<dbReference type="Gene3D" id="3.40.50.2300">
    <property type="match status" value="1"/>
</dbReference>
<evidence type="ECO:0000256" key="7">
    <source>
        <dbReference type="ARBA" id="ARBA00023163"/>
    </source>
</evidence>
<dbReference type="GO" id="GO:0000987">
    <property type="term" value="F:cis-regulatory region sequence-specific DNA binding"/>
    <property type="evidence" value="ECO:0007669"/>
    <property type="project" value="UniProtKB-ARBA"/>
</dbReference>
<evidence type="ECO:0000256" key="5">
    <source>
        <dbReference type="ARBA" id="ARBA00023015"/>
    </source>
</evidence>
<evidence type="ECO:0000256" key="6">
    <source>
        <dbReference type="ARBA" id="ARBA00023125"/>
    </source>
</evidence>
<dbReference type="SUPFAM" id="SSF46894">
    <property type="entry name" value="C-terminal effector domain of the bipartite response regulators"/>
    <property type="match status" value="1"/>
</dbReference>
<dbReference type="InterPro" id="IPR036388">
    <property type="entry name" value="WH-like_DNA-bd_sf"/>
</dbReference>
<dbReference type="KEGG" id="luo:HHL09_07525"/>
<proteinExistence type="predicted"/>
<dbReference type="InterPro" id="IPR039420">
    <property type="entry name" value="WalR-like"/>
</dbReference>
<name>A0A858RFV6_9BACT</name>
<dbReference type="InterPro" id="IPR011006">
    <property type="entry name" value="CheY-like_superfamily"/>
</dbReference>
<keyword evidence="3 8" id="KW-0597">Phosphoprotein</keyword>
<keyword evidence="5" id="KW-0805">Transcription regulation</keyword>
<evidence type="ECO:0000259" key="11">
    <source>
        <dbReference type="PROSITE" id="PS51755"/>
    </source>
</evidence>
<feature type="domain" description="OmpR/PhoB-type" evidence="11">
    <location>
        <begin position="134"/>
        <end position="234"/>
    </location>
</feature>
<organism evidence="12 13">
    <name type="scientific">Luteolibacter luteus</name>
    <dbReference type="NCBI Taxonomy" id="2728835"/>
    <lineage>
        <taxon>Bacteria</taxon>
        <taxon>Pseudomonadati</taxon>
        <taxon>Verrucomicrobiota</taxon>
        <taxon>Verrucomicrobiia</taxon>
        <taxon>Verrucomicrobiales</taxon>
        <taxon>Verrucomicrobiaceae</taxon>
        <taxon>Luteolibacter</taxon>
    </lineage>
</organism>
<dbReference type="GO" id="GO:0000156">
    <property type="term" value="F:phosphorelay response regulator activity"/>
    <property type="evidence" value="ECO:0007669"/>
    <property type="project" value="TreeGrafter"/>
</dbReference>
<dbReference type="PROSITE" id="PS50110">
    <property type="entry name" value="RESPONSE_REGULATORY"/>
    <property type="match status" value="1"/>
</dbReference>
<keyword evidence="4" id="KW-0902">Two-component regulatory system</keyword>
<feature type="modified residue" description="4-aspartylphosphate" evidence="8">
    <location>
        <position position="51"/>
    </location>
</feature>
<dbReference type="InterPro" id="IPR001789">
    <property type="entry name" value="Sig_transdc_resp-reg_receiver"/>
</dbReference>
<dbReference type="Gene3D" id="6.10.250.690">
    <property type="match status" value="1"/>
</dbReference>
<dbReference type="GO" id="GO:0045893">
    <property type="term" value="P:positive regulation of DNA-templated transcription"/>
    <property type="evidence" value="ECO:0007669"/>
    <property type="project" value="UniProtKB-ARBA"/>
</dbReference>
<evidence type="ECO:0000256" key="2">
    <source>
        <dbReference type="ARBA" id="ARBA00022490"/>
    </source>
</evidence>
<dbReference type="CDD" id="cd00383">
    <property type="entry name" value="trans_reg_C"/>
    <property type="match status" value="1"/>
</dbReference>
<keyword evidence="13" id="KW-1185">Reference proteome</keyword>
<dbReference type="GO" id="GO:0005829">
    <property type="term" value="C:cytosol"/>
    <property type="evidence" value="ECO:0007669"/>
    <property type="project" value="TreeGrafter"/>
</dbReference>
<dbReference type="FunFam" id="3.40.50.2300:FF:000021">
    <property type="entry name" value="Two-component system response regulator KdpE"/>
    <property type="match status" value="1"/>
</dbReference>
<dbReference type="Pfam" id="PF00486">
    <property type="entry name" value="Trans_reg_C"/>
    <property type="match status" value="1"/>
</dbReference>
<comment type="subcellular location">
    <subcellularLocation>
        <location evidence="1">Cytoplasm</location>
    </subcellularLocation>
</comment>
<evidence type="ECO:0000256" key="1">
    <source>
        <dbReference type="ARBA" id="ARBA00004496"/>
    </source>
</evidence>
<dbReference type="SUPFAM" id="SSF52172">
    <property type="entry name" value="CheY-like"/>
    <property type="match status" value="1"/>
</dbReference>
<dbReference type="PROSITE" id="PS51755">
    <property type="entry name" value="OMPR_PHOB"/>
    <property type="match status" value="1"/>
</dbReference>
<evidence type="ECO:0000256" key="4">
    <source>
        <dbReference type="ARBA" id="ARBA00023012"/>
    </source>
</evidence>
<dbReference type="PANTHER" id="PTHR48111">
    <property type="entry name" value="REGULATOR OF RPOS"/>
    <property type="match status" value="1"/>
</dbReference>
<feature type="domain" description="Response regulatory" evidence="10">
    <location>
        <begin position="2"/>
        <end position="115"/>
    </location>
</feature>
<dbReference type="GO" id="GO:0032993">
    <property type="term" value="C:protein-DNA complex"/>
    <property type="evidence" value="ECO:0007669"/>
    <property type="project" value="TreeGrafter"/>
</dbReference>
<keyword evidence="6 9" id="KW-0238">DNA-binding</keyword>
<dbReference type="InterPro" id="IPR016032">
    <property type="entry name" value="Sig_transdc_resp-reg_C-effctor"/>
</dbReference>
<dbReference type="Gene3D" id="1.10.10.10">
    <property type="entry name" value="Winged helix-like DNA-binding domain superfamily/Winged helix DNA-binding domain"/>
    <property type="match status" value="1"/>
</dbReference>
<dbReference type="SMART" id="SM00448">
    <property type="entry name" value="REC"/>
    <property type="match status" value="1"/>
</dbReference>
<sequence length="234" mass="25814">MNVLLVEDEPAIADTLVYALKTECFEVKHALTGQEALDAFSEKPFEFVILDIGLPDMTGLDVCKKLREESTVPVLFLTARDGEVDRILGLELGGDDYVTKPFSPREIVARIRAILRRSGAPSATANAAHAAQQPQAAPAGPLYHDASAMRIHCHGTELDLTAHEYKLLLVFIKNPRRVLTRDQLLDHAWADPGAVTDRTIDAHIKSIRAKLRIAKPGAEDFIQTRRGLGYLFVP</sequence>
<dbReference type="InterPro" id="IPR001867">
    <property type="entry name" value="OmpR/PhoB-type_DNA-bd"/>
</dbReference>
<keyword evidence="2" id="KW-0963">Cytoplasm</keyword>
<dbReference type="EMBL" id="CP051774">
    <property type="protein sequence ID" value="QJE95642.1"/>
    <property type="molecule type" value="Genomic_DNA"/>
</dbReference>
<dbReference type="NCBIfam" id="NF008296">
    <property type="entry name" value="PRK11083.1"/>
    <property type="match status" value="1"/>
</dbReference>
<feature type="DNA-binding region" description="OmpR/PhoB-type" evidence="9">
    <location>
        <begin position="134"/>
        <end position="234"/>
    </location>
</feature>
<evidence type="ECO:0000256" key="8">
    <source>
        <dbReference type="PROSITE-ProRule" id="PRU00169"/>
    </source>
</evidence>
<accession>A0A858RFV6</accession>
<dbReference type="Proteomes" id="UP000501812">
    <property type="component" value="Chromosome"/>
</dbReference>
<dbReference type="GO" id="GO:0042802">
    <property type="term" value="F:identical protein binding"/>
    <property type="evidence" value="ECO:0007669"/>
    <property type="project" value="UniProtKB-ARBA"/>
</dbReference>
<keyword evidence="7" id="KW-0804">Transcription</keyword>
<dbReference type="Pfam" id="PF00072">
    <property type="entry name" value="Response_reg"/>
    <property type="match status" value="1"/>
</dbReference>
<evidence type="ECO:0000259" key="10">
    <source>
        <dbReference type="PROSITE" id="PS50110"/>
    </source>
</evidence>
<evidence type="ECO:0000256" key="9">
    <source>
        <dbReference type="PROSITE-ProRule" id="PRU01091"/>
    </source>
</evidence>
<dbReference type="RefSeq" id="WP_169453955.1">
    <property type="nucleotide sequence ID" value="NZ_CP051774.1"/>
</dbReference>
<reference evidence="12 13" key="1">
    <citation type="submission" date="2020-04" db="EMBL/GenBank/DDBJ databases">
        <title>Luteolibacter sp. G-1-1-1 isolated from soil.</title>
        <authorList>
            <person name="Dahal R.H."/>
        </authorList>
    </citation>
    <scope>NUCLEOTIDE SEQUENCE [LARGE SCALE GENOMIC DNA]</scope>
    <source>
        <strain evidence="12 13">G-1-1-1</strain>
    </source>
</reference>
<evidence type="ECO:0000313" key="13">
    <source>
        <dbReference type="Proteomes" id="UP000501812"/>
    </source>
</evidence>
<evidence type="ECO:0000256" key="3">
    <source>
        <dbReference type="ARBA" id="ARBA00022553"/>
    </source>
</evidence>
<dbReference type="SMART" id="SM00862">
    <property type="entry name" value="Trans_reg_C"/>
    <property type="match status" value="1"/>
</dbReference>
<evidence type="ECO:0000313" key="12">
    <source>
        <dbReference type="EMBL" id="QJE95642.1"/>
    </source>
</evidence>
<dbReference type="PANTHER" id="PTHR48111:SF6">
    <property type="entry name" value="TRANSCRIPTIONAL REGULATORY PROTEIN CREB"/>
    <property type="match status" value="1"/>
</dbReference>